<feature type="coiled-coil region" evidence="1">
    <location>
        <begin position="100"/>
        <end position="130"/>
    </location>
</feature>
<evidence type="ECO:0000256" key="1">
    <source>
        <dbReference type="SAM" id="Coils"/>
    </source>
</evidence>
<dbReference type="Proteomes" id="UP001211513">
    <property type="component" value="Plasmid pXF-P1.CFBP8073"/>
</dbReference>
<keyword evidence="2" id="KW-0614">Plasmid</keyword>
<protein>
    <submittedName>
        <fullName evidence="2">DUF3560 domain-containing protein</fullName>
    </submittedName>
</protein>
<organism evidence="2 3">
    <name type="scientific">Xylella fastidiosa subsp. fastidiosa</name>
    <dbReference type="NCBI Taxonomy" id="644356"/>
    <lineage>
        <taxon>Bacteria</taxon>
        <taxon>Pseudomonadati</taxon>
        <taxon>Pseudomonadota</taxon>
        <taxon>Gammaproteobacteria</taxon>
        <taxon>Lysobacterales</taxon>
        <taxon>Lysobacteraceae</taxon>
        <taxon>Xylella</taxon>
    </lineage>
</organism>
<proteinExistence type="predicted"/>
<dbReference type="EMBL" id="CP109888">
    <property type="protein sequence ID" value="WCF29599.1"/>
    <property type="molecule type" value="Genomic_DNA"/>
</dbReference>
<dbReference type="AlphaFoldDB" id="A0AAJ5R5L6"/>
<keyword evidence="1" id="KW-0175">Coiled coil</keyword>
<dbReference type="InterPro" id="IPR021944">
    <property type="entry name" value="DUF3560"/>
</dbReference>
<evidence type="ECO:0000313" key="3">
    <source>
        <dbReference type="Proteomes" id="UP001211513"/>
    </source>
</evidence>
<reference evidence="2" key="1">
    <citation type="journal article" date="2022" name="Phytopathology">
        <title>Complete circularized genome resources of seven strains of Xylella fastidiosa subsp. fastidiosa using hybrid assembly reveals unknown plasmids.</title>
        <authorList>
            <person name="Velasco-Amo M.D.P."/>
            <person name="Arias-Giraldo L.F.F."/>
            <person name="Ecija M.R."/>
            <person name="De La Fuente L."/>
            <person name="Marco-Noales E."/>
            <person name="Moralejo E."/>
            <person name="Navas-Cort J.A."/>
            <person name="Landa B.B."/>
        </authorList>
    </citation>
    <scope>NUCLEOTIDE SEQUENCE</scope>
    <source>
        <strain evidence="2">CFBP8073</strain>
    </source>
</reference>
<accession>A0AAJ5R5L6</accession>
<dbReference type="RefSeq" id="WP_058565145.1">
    <property type="nucleotide sequence ID" value="NZ_CP109888.1"/>
</dbReference>
<dbReference type="Pfam" id="PF12083">
    <property type="entry name" value="DUF3560"/>
    <property type="match status" value="1"/>
</dbReference>
<geneLocation type="plasmid" evidence="2 3">
    <name>pXF-P1.CFBP8073</name>
</geneLocation>
<reference evidence="2" key="2">
    <citation type="submission" date="2022-10" db="EMBL/GenBank/DDBJ databases">
        <authorList>
            <person name="Landa B."/>
            <person name="Arias-Giraldo L.F."/>
            <person name="Roman-Ecija M."/>
            <person name="Velasco-Amo M.P."/>
            <person name="De La Fuente L."/>
            <person name="Marco-Noales E."/>
            <person name="Moralejo E."/>
        </authorList>
    </citation>
    <scope>NUCLEOTIDE SEQUENCE</scope>
    <source>
        <strain evidence="2">CFBP8073</strain>
        <plasmid evidence="2">pXF-P1.CFBP8073</plasmid>
    </source>
</reference>
<sequence>MNSYEAKQTARKARFEKYASEAAAESVSTYQRARSMSELIPFGQPILIGHHSEQRDRNFRDRIHNTYRKAFDLQDKANHYADKAASVGTGGISSDDPDAIEKLRAELANIEASQERMKEANKIIRSKKTEEEKIVALIATGFTADQAAEVIKPDLVGYVGFAPYALSNNNANAHRIKARIDELEKRSKRKSREKEGNGYTYREDAEENRVMFLFLGKPAEATRSLLKSNGFKWSPTRGAWVRQWNNAGLWGAKSILKVLDKAEAAA</sequence>
<evidence type="ECO:0000313" key="2">
    <source>
        <dbReference type="EMBL" id="WCF29599.1"/>
    </source>
</evidence>
<gene>
    <name evidence="2" type="ORF">OK117_12455</name>
</gene>
<feature type="coiled-coil region" evidence="1">
    <location>
        <begin position="166"/>
        <end position="193"/>
    </location>
</feature>
<name>A0AAJ5R5L6_XYLFS</name>